<dbReference type="AlphaFoldDB" id="A0A919BQY5"/>
<protein>
    <submittedName>
        <fullName evidence="2">Uncharacterized protein</fullName>
    </submittedName>
</protein>
<reference evidence="2" key="2">
    <citation type="submission" date="2020-09" db="EMBL/GenBank/DDBJ databases">
        <authorList>
            <person name="Sun Q."/>
            <person name="Ohkuma M."/>
        </authorList>
    </citation>
    <scope>NUCLEOTIDE SEQUENCE</scope>
    <source>
        <strain evidence="2">JCM 4122</strain>
    </source>
</reference>
<keyword evidence="3" id="KW-1185">Reference proteome</keyword>
<proteinExistence type="predicted"/>
<dbReference type="PROSITE" id="PS51318">
    <property type="entry name" value="TAT"/>
    <property type="match status" value="1"/>
</dbReference>
<evidence type="ECO:0000313" key="3">
    <source>
        <dbReference type="Proteomes" id="UP000632849"/>
    </source>
</evidence>
<dbReference type="InterPro" id="IPR006311">
    <property type="entry name" value="TAT_signal"/>
</dbReference>
<dbReference type="Proteomes" id="UP000632849">
    <property type="component" value="Unassembled WGS sequence"/>
</dbReference>
<gene>
    <name evidence="2" type="ORF">GCM10017667_39700</name>
</gene>
<sequence length="276" mass="28284">MPRSTLTALPSRRRGPVALLTAAAAAFGLLALTAPAQADSVVQLSAPAGPVPVDAPYTITVDLPNTSPDYASRAPMVNIALTGATATVTSAQASAWDWSCDFAAGTSGSCWNLAGMRNPVSITLTVIPTAGGTVTAKADAVSISNAVIGTATADTQVENPTPAFPFTGFFAPVRNAPAVNSVNASRSIPIKFSLDGDKGLDILAAGSPTSRQTACDGTAAEPVETDAATTSGLTYDAATDTYTYVWKTDRTWAGTCRTFHLGLSDGSDHVAHFKFQ</sequence>
<dbReference type="RefSeq" id="WP_190042420.1">
    <property type="nucleotide sequence ID" value="NZ_BNBE01000002.1"/>
</dbReference>
<comment type="caution">
    <text evidence="2">The sequence shown here is derived from an EMBL/GenBank/DDBJ whole genome shotgun (WGS) entry which is preliminary data.</text>
</comment>
<dbReference type="NCBIfam" id="NF038114">
    <property type="entry name" value="rightmost"/>
    <property type="match status" value="1"/>
</dbReference>
<organism evidence="2 3">
    <name type="scientific">Streptomyces filamentosus</name>
    <name type="common">Streptomyces roseosporus</name>
    <dbReference type="NCBI Taxonomy" id="67294"/>
    <lineage>
        <taxon>Bacteria</taxon>
        <taxon>Bacillati</taxon>
        <taxon>Actinomycetota</taxon>
        <taxon>Actinomycetes</taxon>
        <taxon>Kitasatosporales</taxon>
        <taxon>Streptomycetaceae</taxon>
        <taxon>Streptomyces</taxon>
    </lineage>
</organism>
<reference evidence="2" key="1">
    <citation type="journal article" date="2014" name="Int. J. Syst. Evol. Microbiol.">
        <title>Complete genome sequence of Corynebacterium casei LMG S-19264T (=DSM 44701T), isolated from a smear-ripened cheese.</title>
        <authorList>
            <consortium name="US DOE Joint Genome Institute (JGI-PGF)"/>
            <person name="Walter F."/>
            <person name="Albersmeier A."/>
            <person name="Kalinowski J."/>
            <person name="Ruckert C."/>
        </authorList>
    </citation>
    <scope>NUCLEOTIDE SEQUENCE</scope>
    <source>
        <strain evidence="2">JCM 4122</strain>
    </source>
</reference>
<evidence type="ECO:0000313" key="2">
    <source>
        <dbReference type="EMBL" id="GHG05060.1"/>
    </source>
</evidence>
<dbReference type="EMBL" id="BNBE01000002">
    <property type="protein sequence ID" value="GHG05060.1"/>
    <property type="molecule type" value="Genomic_DNA"/>
</dbReference>
<evidence type="ECO:0000256" key="1">
    <source>
        <dbReference type="SAM" id="SignalP"/>
    </source>
</evidence>
<accession>A0A919BQY5</accession>
<keyword evidence="1" id="KW-0732">Signal</keyword>
<feature type="chain" id="PRO_5037319056" evidence="1">
    <location>
        <begin position="39"/>
        <end position="276"/>
    </location>
</feature>
<feature type="signal peptide" evidence="1">
    <location>
        <begin position="1"/>
        <end position="38"/>
    </location>
</feature>
<name>A0A919BQY5_STRFL</name>